<keyword evidence="6" id="KW-1185">Reference proteome</keyword>
<gene>
    <name evidence="5" type="ORF">PSQ40_10360</name>
</gene>
<feature type="region of interest" description="Disordered" evidence="4">
    <location>
        <begin position="141"/>
        <end position="160"/>
    </location>
</feature>
<keyword evidence="2" id="KW-0812">Transmembrane</keyword>
<sequence length="517" mass="54321">MKAESLLSLLSPGARLLVSGRVGVLRGAAPAPRGRVAGRALAAVALASLAACSQAPVYQRPEVATPAAFRESAWQAAQPQSPDVLDDWWTQFKDPVLSELQAQVVVNNQSLQAVVAQYRSAEAAVAISRAAQFPTVTGTLGASRSVSGTTNSTGTSGSSTPVNVFSLGANASWDTDLWGRLANATEAARTQAQASRSDLLAARLSLQVTLAQTYFSLRSVETQAQSLARAVQAYEQSLQLTQNRYAAGVAGAADVAQAQTQLKSAQAQAIELRLQRAQLEHALAVLLGQAPANFRLAETARLPEAPPAPRLLPASLLQRRPDIAAAERRVAVANAQVGVTRAAFFPSLTLSASGGYRANQWSDLVSLPHRFWSLGPSMALALFDAGGREAATRQAWLAVDQASANYRQVVLTAFQEVEDNLVAADALAQEAQVQAEALAAARRALEIVSNQYKAGTVSYLNVISAQATALTAENTLTTVRNRQLLAVGQLLKNAAGRWDLPLSTEGAAPAAQKPPGA</sequence>
<evidence type="ECO:0000256" key="4">
    <source>
        <dbReference type="SAM" id="MobiDB-lite"/>
    </source>
</evidence>
<comment type="caution">
    <text evidence="5">The sequence shown here is derived from an EMBL/GenBank/DDBJ whole genome shotgun (WGS) entry which is preliminary data.</text>
</comment>
<dbReference type="PANTHER" id="PTHR30203:SF33">
    <property type="entry name" value="BLR4455 PROTEIN"/>
    <property type="match status" value="1"/>
</dbReference>
<feature type="coiled-coil region" evidence="3">
    <location>
        <begin position="217"/>
        <end position="282"/>
    </location>
</feature>
<name>A0ABT5N1R3_9BURK</name>
<evidence type="ECO:0000313" key="6">
    <source>
        <dbReference type="Proteomes" id="UP001528673"/>
    </source>
</evidence>
<evidence type="ECO:0000256" key="1">
    <source>
        <dbReference type="ARBA" id="ARBA00007613"/>
    </source>
</evidence>
<comment type="similarity">
    <text evidence="1 2">Belongs to the outer membrane factor (OMF) (TC 1.B.17) family.</text>
</comment>
<proteinExistence type="inferred from homology"/>
<comment type="subcellular location">
    <subcellularLocation>
        <location evidence="2">Cell membrane</location>
        <topology evidence="2">Lipid-anchor</topology>
    </subcellularLocation>
</comment>
<keyword evidence="2" id="KW-0564">Palmitate</keyword>
<dbReference type="PANTHER" id="PTHR30203">
    <property type="entry name" value="OUTER MEMBRANE CATION EFFLUX PROTEIN"/>
    <property type="match status" value="1"/>
</dbReference>
<dbReference type="Gene3D" id="2.20.200.10">
    <property type="entry name" value="Outer membrane efflux proteins (OEP)"/>
    <property type="match status" value="1"/>
</dbReference>
<keyword evidence="3" id="KW-0175">Coiled coil</keyword>
<keyword evidence="2" id="KW-0472">Membrane</keyword>
<evidence type="ECO:0000313" key="5">
    <source>
        <dbReference type="EMBL" id="MDD0838973.1"/>
    </source>
</evidence>
<dbReference type="Proteomes" id="UP001528673">
    <property type="component" value="Unassembled WGS sequence"/>
</dbReference>
<dbReference type="NCBIfam" id="TIGR01845">
    <property type="entry name" value="outer_NodT"/>
    <property type="match status" value="1"/>
</dbReference>
<feature type="compositionally biased region" description="Low complexity" evidence="4">
    <location>
        <begin position="143"/>
        <end position="160"/>
    </location>
</feature>
<reference evidence="5 6" key="1">
    <citation type="submission" date="2023-02" db="EMBL/GenBank/DDBJ databases">
        <title>Bacterial whole genomic sequence of Curvibacter sp. HBC61.</title>
        <authorList>
            <person name="Le V."/>
            <person name="Ko S.-R."/>
            <person name="Ahn C.-Y."/>
            <person name="Oh H.-M."/>
        </authorList>
    </citation>
    <scope>NUCLEOTIDE SEQUENCE [LARGE SCALE GENOMIC DNA]</scope>
    <source>
        <strain evidence="5 6">HBC61</strain>
    </source>
</reference>
<dbReference type="EMBL" id="JAQSIP010000004">
    <property type="protein sequence ID" value="MDD0838973.1"/>
    <property type="molecule type" value="Genomic_DNA"/>
</dbReference>
<evidence type="ECO:0000256" key="3">
    <source>
        <dbReference type="SAM" id="Coils"/>
    </source>
</evidence>
<keyword evidence="2" id="KW-0449">Lipoprotein</keyword>
<accession>A0ABT5N1R3</accession>
<keyword evidence="2" id="KW-1134">Transmembrane beta strand</keyword>
<dbReference type="Gene3D" id="1.20.1600.10">
    <property type="entry name" value="Outer membrane efflux proteins (OEP)"/>
    <property type="match status" value="1"/>
</dbReference>
<dbReference type="Pfam" id="PF02321">
    <property type="entry name" value="OEP"/>
    <property type="match status" value="2"/>
</dbReference>
<dbReference type="InterPro" id="IPR010131">
    <property type="entry name" value="MdtP/NodT-like"/>
</dbReference>
<protein>
    <submittedName>
        <fullName evidence="5">Efflux transporter outer membrane subunit</fullName>
    </submittedName>
</protein>
<organism evidence="5 6">
    <name type="scientific">Curvibacter cyanobacteriorum</name>
    <dbReference type="NCBI Taxonomy" id="3026422"/>
    <lineage>
        <taxon>Bacteria</taxon>
        <taxon>Pseudomonadati</taxon>
        <taxon>Pseudomonadota</taxon>
        <taxon>Betaproteobacteria</taxon>
        <taxon>Burkholderiales</taxon>
        <taxon>Comamonadaceae</taxon>
        <taxon>Curvibacter</taxon>
    </lineage>
</organism>
<dbReference type="InterPro" id="IPR003423">
    <property type="entry name" value="OMP_efflux"/>
</dbReference>
<dbReference type="RefSeq" id="WP_273951332.1">
    <property type="nucleotide sequence ID" value="NZ_JAQSIP010000004.1"/>
</dbReference>
<evidence type="ECO:0000256" key="2">
    <source>
        <dbReference type="RuleBase" id="RU362097"/>
    </source>
</evidence>
<dbReference type="SUPFAM" id="SSF56954">
    <property type="entry name" value="Outer membrane efflux proteins (OEP)"/>
    <property type="match status" value="1"/>
</dbReference>